<dbReference type="GO" id="GO:0008081">
    <property type="term" value="F:phosphoric diester hydrolase activity"/>
    <property type="evidence" value="ECO:0007669"/>
    <property type="project" value="TreeGrafter"/>
</dbReference>
<keyword evidence="9" id="KW-0540">Nuclease</keyword>
<name>A0A481ZBF6_9VIRU</name>
<comment type="similarity">
    <text evidence="2">Belongs to the AP endonuclease 2 family.</text>
</comment>
<evidence type="ECO:0000256" key="1">
    <source>
        <dbReference type="ARBA" id="ARBA00001947"/>
    </source>
</evidence>
<keyword evidence="4" id="KW-0227">DNA damage</keyword>
<dbReference type="Gene3D" id="3.20.20.150">
    <property type="entry name" value="Divalent-metal-dependent TIM barrel enzymes"/>
    <property type="match status" value="1"/>
</dbReference>
<gene>
    <name evidence="9" type="ORF">LCPAC403_02410</name>
</gene>
<organism evidence="9">
    <name type="scientific">Pithovirus LCPAC403</name>
    <dbReference type="NCBI Taxonomy" id="2506596"/>
    <lineage>
        <taxon>Viruses</taxon>
        <taxon>Pithoviruses</taxon>
    </lineage>
</organism>
<reference evidence="9" key="1">
    <citation type="journal article" date="2019" name="MBio">
        <title>Virus Genomes from Deep Sea Sediments Expand the Ocean Megavirome and Support Independent Origins of Viral Gigantism.</title>
        <authorList>
            <person name="Backstrom D."/>
            <person name="Yutin N."/>
            <person name="Jorgensen S.L."/>
            <person name="Dharamshi J."/>
            <person name="Homa F."/>
            <person name="Zaremba-Niedwiedzka K."/>
            <person name="Spang A."/>
            <person name="Wolf Y.I."/>
            <person name="Koonin E.V."/>
            <person name="Ettema T.J."/>
        </authorList>
    </citation>
    <scope>NUCLEOTIDE SEQUENCE</scope>
</reference>
<sequence>MRKLPKLLDSVKRCDFKTIQLYVASPRGYSVKCDFQDIAATKEYADSNGINLNVHSSLAINICGCSKLEKDPKFSQKKHGSINCLAEHMDMCSLLGAKLVVHTGSCVDKERQYEELCKNVTNAFTKQTKFNGDPKKRHMLLENSAGEGNKLGFTIQGLADILACLPDDIANRIDFCLDTAHVSSAGEYNLGTTEGIDDLYEDIDRILGIERVKLIHLNDSLVPFGSKVDRHAALCQGTIWKGKINMLKYFIEKFGNIQMIGEPPRESVNDLDLLKELGLVD</sequence>
<evidence type="ECO:0000256" key="2">
    <source>
        <dbReference type="ARBA" id="ARBA00005340"/>
    </source>
</evidence>
<protein>
    <submittedName>
        <fullName evidence="9">AP (Apurinic) endonuclease family 2</fullName>
    </submittedName>
</protein>
<dbReference type="EMBL" id="MK500590">
    <property type="protein sequence ID" value="QBK93107.1"/>
    <property type="molecule type" value="Genomic_DNA"/>
</dbReference>
<evidence type="ECO:0000259" key="8">
    <source>
        <dbReference type="Pfam" id="PF01261"/>
    </source>
</evidence>
<dbReference type="GO" id="GO:0006284">
    <property type="term" value="P:base-excision repair"/>
    <property type="evidence" value="ECO:0007669"/>
    <property type="project" value="TreeGrafter"/>
</dbReference>
<dbReference type="PROSITE" id="PS00731">
    <property type="entry name" value="AP_NUCLEASE_F2_3"/>
    <property type="match status" value="1"/>
</dbReference>
<dbReference type="SMART" id="SM00518">
    <property type="entry name" value="AP2Ec"/>
    <property type="match status" value="1"/>
</dbReference>
<dbReference type="PROSITE" id="PS51432">
    <property type="entry name" value="AP_NUCLEASE_F2_4"/>
    <property type="match status" value="1"/>
</dbReference>
<dbReference type="GO" id="GO:0003677">
    <property type="term" value="F:DNA binding"/>
    <property type="evidence" value="ECO:0007669"/>
    <property type="project" value="InterPro"/>
</dbReference>
<feature type="domain" description="Xylose isomerase-like TIM barrel" evidence="8">
    <location>
        <begin position="9"/>
        <end position="247"/>
    </location>
</feature>
<evidence type="ECO:0000256" key="4">
    <source>
        <dbReference type="ARBA" id="ARBA00022763"/>
    </source>
</evidence>
<keyword evidence="7" id="KW-0234">DNA repair</keyword>
<dbReference type="InterPro" id="IPR018246">
    <property type="entry name" value="AP_endonuc_F2_Zn_BS"/>
</dbReference>
<evidence type="ECO:0000256" key="6">
    <source>
        <dbReference type="ARBA" id="ARBA00022833"/>
    </source>
</evidence>
<dbReference type="SUPFAM" id="SSF51658">
    <property type="entry name" value="Xylose isomerase-like"/>
    <property type="match status" value="1"/>
</dbReference>
<keyword evidence="3" id="KW-0479">Metal-binding</keyword>
<evidence type="ECO:0000256" key="5">
    <source>
        <dbReference type="ARBA" id="ARBA00022801"/>
    </source>
</evidence>
<comment type="cofactor">
    <cofactor evidence="1">
        <name>Zn(2+)</name>
        <dbReference type="ChEBI" id="CHEBI:29105"/>
    </cofactor>
</comment>
<proteinExistence type="inferred from homology"/>
<dbReference type="InterPro" id="IPR001719">
    <property type="entry name" value="AP_endonuc_2"/>
</dbReference>
<keyword evidence="6" id="KW-0862">Zinc</keyword>
<evidence type="ECO:0000256" key="3">
    <source>
        <dbReference type="ARBA" id="ARBA00022723"/>
    </source>
</evidence>
<dbReference type="Pfam" id="PF01261">
    <property type="entry name" value="AP_endonuc_2"/>
    <property type="match status" value="1"/>
</dbReference>
<dbReference type="GO" id="GO:0003906">
    <property type="term" value="F:DNA-(apurinic or apyrimidinic site) endonuclease activity"/>
    <property type="evidence" value="ECO:0007669"/>
    <property type="project" value="TreeGrafter"/>
</dbReference>
<keyword evidence="5" id="KW-0378">Hydrolase</keyword>
<evidence type="ECO:0000313" key="9">
    <source>
        <dbReference type="EMBL" id="QBK93107.1"/>
    </source>
</evidence>
<evidence type="ECO:0000256" key="7">
    <source>
        <dbReference type="ARBA" id="ARBA00023204"/>
    </source>
</evidence>
<dbReference type="InterPro" id="IPR036237">
    <property type="entry name" value="Xyl_isomerase-like_sf"/>
</dbReference>
<keyword evidence="9" id="KW-0255">Endonuclease</keyword>
<dbReference type="PANTHER" id="PTHR21445">
    <property type="entry name" value="ENDONUCLEASE IV ENDODEOXYRIBONUCLEASE IV"/>
    <property type="match status" value="1"/>
</dbReference>
<dbReference type="GO" id="GO:0008270">
    <property type="term" value="F:zinc ion binding"/>
    <property type="evidence" value="ECO:0007669"/>
    <property type="project" value="InterPro"/>
</dbReference>
<dbReference type="InterPro" id="IPR013022">
    <property type="entry name" value="Xyl_isomerase-like_TIM-brl"/>
</dbReference>
<dbReference type="PANTHER" id="PTHR21445:SF0">
    <property type="entry name" value="APURINIC-APYRIMIDINIC ENDONUCLEASE"/>
    <property type="match status" value="1"/>
</dbReference>
<accession>A0A481ZBF6</accession>